<dbReference type="GO" id="GO:0015074">
    <property type="term" value="P:DNA integration"/>
    <property type="evidence" value="ECO:0007669"/>
    <property type="project" value="InterPro"/>
</dbReference>
<accession>A0A0S4JKR2</accession>
<dbReference type="Proteomes" id="UP000051952">
    <property type="component" value="Unassembled WGS sequence"/>
</dbReference>
<sequence>MPRKAKLDPRAAARKACHQDPKEARRILVDRAVQPQSLKQYEPRFVRMESFRRELGVESWSTDLFVAWLFQMKEAGYKNSEGYRAALIHCLEARGESTACLRTPEVLKMTQGFSLQTKLARKPIGAVTSSMFAALCRWLRDKKEEKLAILAAVIFYSQARGEEVMRMRKGDLQADGDSKGFYLWFVRNDKRCKRDNAFAKSTQKLVPERVMTLINHISREQKLGEVVFSAGNGFCLKRLATHIREASRELAWPAEVHFGGVHGLRHGGSRALMERARDAVATGMANQTKGTLRYYAKANPK</sequence>
<organism evidence="2 3">
    <name type="scientific">Bodo saltans</name>
    <name type="common">Flagellated protozoan</name>
    <dbReference type="NCBI Taxonomy" id="75058"/>
    <lineage>
        <taxon>Eukaryota</taxon>
        <taxon>Discoba</taxon>
        <taxon>Euglenozoa</taxon>
        <taxon>Kinetoplastea</taxon>
        <taxon>Metakinetoplastina</taxon>
        <taxon>Eubodonida</taxon>
        <taxon>Bodonidae</taxon>
        <taxon>Bodo</taxon>
    </lineage>
</organism>
<keyword evidence="3" id="KW-1185">Reference proteome</keyword>
<reference evidence="3" key="1">
    <citation type="submission" date="2015-09" db="EMBL/GenBank/DDBJ databases">
        <authorList>
            <consortium name="Pathogen Informatics"/>
        </authorList>
    </citation>
    <scope>NUCLEOTIDE SEQUENCE [LARGE SCALE GENOMIC DNA]</scope>
    <source>
        <strain evidence="3">Lake Konstanz</strain>
    </source>
</reference>
<keyword evidence="1" id="KW-0233">DNA recombination</keyword>
<dbReference type="EMBL" id="CYKH01001866">
    <property type="protein sequence ID" value="CUG90816.1"/>
    <property type="molecule type" value="Genomic_DNA"/>
</dbReference>
<dbReference type="GO" id="GO:0006310">
    <property type="term" value="P:DNA recombination"/>
    <property type="evidence" value="ECO:0007669"/>
    <property type="project" value="UniProtKB-KW"/>
</dbReference>
<evidence type="ECO:0000256" key="1">
    <source>
        <dbReference type="ARBA" id="ARBA00023172"/>
    </source>
</evidence>
<evidence type="ECO:0000313" key="2">
    <source>
        <dbReference type="EMBL" id="CUG90816.1"/>
    </source>
</evidence>
<evidence type="ECO:0000313" key="3">
    <source>
        <dbReference type="Proteomes" id="UP000051952"/>
    </source>
</evidence>
<dbReference type="Gene3D" id="1.10.443.10">
    <property type="entry name" value="Intergrase catalytic core"/>
    <property type="match status" value="1"/>
</dbReference>
<protein>
    <recommendedName>
        <fullName evidence="4">Tyr recombinase domain-containing protein</fullName>
    </recommendedName>
</protein>
<dbReference type="AlphaFoldDB" id="A0A0S4JKR2"/>
<dbReference type="InterPro" id="IPR011010">
    <property type="entry name" value="DNA_brk_join_enz"/>
</dbReference>
<proteinExistence type="predicted"/>
<dbReference type="GO" id="GO:0003677">
    <property type="term" value="F:DNA binding"/>
    <property type="evidence" value="ECO:0007669"/>
    <property type="project" value="InterPro"/>
</dbReference>
<name>A0A0S4JKR2_BODSA</name>
<dbReference type="SUPFAM" id="SSF56349">
    <property type="entry name" value="DNA breaking-rejoining enzymes"/>
    <property type="match status" value="1"/>
</dbReference>
<dbReference type="InterPro" id="IPR013762">
    <property type="entry name" value="Integrase-like_cat_sf"/>
</dbReference>
<evidence type="ECO:0008006" key="4">
    <source>
        <dbReference type="Google" id="ProtNLM"/>
    </source>
</evidence>
<gene>
    <name evidence="2" type="ORF">BSAL_28950c</name>
</gene>
<dbReference type="VEuPathDB" id="TriTrypDB:BSAL_28950c"/>